<protein>
    <recommendedName>
        <fullName evidence="4">Conjugal transfer protein</fullName>
    </recommendedName>
</protein>
<dbReference type="Proteomes" id="UP000076563">
    <property type="component" value="Unassembled WGS sequence"/>
</dbReference>
<name>A0A163XN17_9BACL</name>
<evidence type="ECO:0008006" key="4">
    <source>
        <dbReference type="Google" id="ProtNLM"/>
    </source>
</evidence>
<dbReference type="Pfam" id="PF12648">
    <property type="entry name" value="TcpE"/>
    <property type="match status" value="1"/>
</dbReference>
<keyword evidence="1" id="KW-1133">Transmembrane helix</keyword>
<evidence type="ECO:0000313" key="3">
    <source>
        <dbReference type="Proteomes" id="UP000076563"/>
    </source>
</evidence>
<proteinExistence type="predicted"/>
<dbReference type="InterPro" id="IPR025608">
    <property type="entry name" value="TcpE"/>
</dbReference>
<organism evidence="2 3">
    <name type="scientific">Paenibacillus elgii</name>
    <dbReference type="NCBI Taxonomy" id="189691"/>
    <lineage>
        <taxon>Bacteria</taxon>
        <taxon>Bacillati</taxon>
        <taxon>Bacillota</taxon>
        <taxon>Bacilli</taxon>
        <taxon>Bacillales</taxon>
        <taxon>Paenibacillaceae</taxon>
        <taxon>Paenibacillus</taxon>
    </lineage>
</organism>
<feature type="transmembrane region" description="Helical" evidence="1">
    <location>
        <begin position="34"/>
        <end position="52"/>
    </location>
</feature>
<keyword evidence="3" id="KW-1185">Reference proteome</keyword>
<comment type="caution">
    <text evidence="2">The sequence shown here is derived from an EMBL/GenBank/DDBJ whole genome shotgun (WGS) entry which is preliminary data.</text>
</comment>
<dbReference type="EMBL" id="LQRA01000057">
    <property type="protein sequence ID" value="KZE78157.1"/>
    <property type="molecule type" value="Genomic_DNA"/>
</dbReference>
<gene>
    <name evidence="2" type="ORF">AV654_19470</name>
</gene>
<feature type="transmembrane region" description="Helical" evidence="1">
    <location>
        <begin position="58"/>
        <end position="79"/>
    </location>
</feature>
<reference evidence="3" key="1">
    <citation type="submission" date="2016-01" db="EMBL/GenBank/DDBJ databases">
        <title>Draft genome of Chromobacterium sp. F49.</title>
        <authorList>
            <person name="Hong K.W."/>
        </authorList>
    </citation>
    <scope>NUCLEOTIDE SEQUENCE [LARGE SCALE GENOMIC DNA]</scope>
    <source>
        <strain evidence="3">M63</strain>
    </source>
</reference>
<accession>A0A163XN17</accession>
<evidence type="ECO:0000256" key="1">
    <source>
        <dbReference type="SAM" id="Phobius"/>
    </source>
</evidence>
<evidence type="ECO:0000313" key="2">
    <source>
        <dbReference type="EMBL" id="KZE78157.1"/>
    </source>
</evidence>
<keyword evidence="1" id="KW-0812">Transmembrane</keyword>
<keyword evidence="1" id="KW-0472">Membrane</keyword>
<dbReference type="OrthoDB" id="1645356at2"/>
<dbReference type="AlphaFoldDB" id="A0A163XN17"/>
<dbReference type="RefSeq" id="WP_063183070.1">
    <property type="nucleotide sequence ID" value="NZ_LQRA01000057.1"/>
</dbReference>
<sequence>MNEESPYVIPTYKRVWKIERTLVRLDRFKLPRPITIWQIIYFMVAFVVVLIIDKNTPLLSWLGGTLRYVFLPGAIAFYLSKVKHDGKAPHRFLLTIIKYELSPKILNRYKAAETAGKQKYEGVCTFRELYSK</sequence>